<evidence type="ECO:0000313" key="8">
    <source>
        <dbReference type="EMBL" id="KAF2232776.1"/>
    </source>
</evidence>
<dbReference type="InterPro" id="IPR037519">
    <property type="entry name" value="LITAF_fam"/>
</dbReference>
<proteinExistence type="inferred from homology"/>
<keyword evidence="5" id="KW-0472">Membrane</keyword>
<accession>A0A6A6H3V6</accession>
<dbReference type="PROSITE" id="PS51837">
    <property type="entry name" value="LITAF"/>
    <property type="match status" value="1"/>
</dbReference>
<keyword evidence="9" id="KW-1185">Reference proteome</keyword>
<dbReference type="InterPro" id="IPR006629">
    <property type="entry name" value="LITAF"/>
</dbReference>
<comment type="similarity">
    <text evidence="2">Belongs to the CDIP1/LITAF family.</text>
</comment>
<organism evidence="8 9">
    <name type="scientific">Viridothelium virens</name>
    <name type="common">Speckled blister lichen</name>
    <name type="synonym">Trypethelium virens</name>
    <dbReference type="NCBI Taxonomy" id="1048519"/>
    <lineage>
        <taxon>Eukaryota</taxon>
        <taxon>Fungi</taxon>
        <taxon>Dikarya</taxon>
        <taxon>Ascomycota</taxon>
        <taxon>Pezizomycotina</taxon>
        <taxon>Dothideomycetes</taxon>
        <taxon>Dothideomycetes incertae sedis</taxon>
        <taxon>Trypetheliales</taxon>
        <taxon>Trypetheliaceae</taxon>
        <taxon>Viridothelium</taxon>
    </lineage>
</organism>
<evidence type="ECO:0000313" key="9">
    <source>
        <dbReference type="Proteomes" id="UP000800092"/>
    </source>
</evidence>
<dbReference type="PANTHER" id="PTHR23292:SF6">
    <property type="entry name" value="FI16602P1-RELATED"/>
    <property type="match status" value="1"/>
</dbReference>
<keyword evidence="3" id="KW-0479">Metal-binding</keyword>
<feature type="domain" description="LITAF" evidence="7">
    <location>
        <begin position="56"/>
        <end position="137"/>
    </location>
</feature>
<name>A0A6A6H3V6_VIRVR</name>
<dbReference type="GO" id="GO:0008270">
    <property type="term" value="F:zinc ion binding"/>
    <property type="evidence" value="ECO:0007669"/>
    <property type="project" value="TreeGrafter"/>
</dbReference>
<dbReference type="AlphaFoldDB" id="A0A6A6H3V6"/>
<dbReference type="SMART" id="SM00714">
    <property type="entry name" value="LITAF"/>
    <property type="match status" value="1"/>
</dbReference>
<dbReference type="Pfam" id="PF10601">
    <property type="entry name" value="zf-LITAF-like"/>
    <property type="match status" value="1"/>
</dbReference>
<dbReference type="EMBL" id="ML991812">
    <property type="protein sequence ID" value="KAF2232776.1"/>
    <property type="molecule type" value="Genomic_DNA"/>
</dbReference>
<evidence type="ECO:0000256" key="3">
    <source>
        <dbReference type="ARBA" id="ARBA00022723"/>
    </source>
</evidence>
<evidence type="ECO:0000256" key="5">
    <source>
        <dbReference type="ARBA" id="ARBA00023136"/>
    </source>
</evidence>
<evidence type="ECO:0000259" key="7">
    <source>
        <dbReference type="PROSITE" id="PS51837"/>
    </source>
</evidence>
<evidence type="ECO:0000256" key="2">
    <source>
        <dbReference type="ARBA" id="ARBA00005975"/>
    </source>
</evidence>
<keyword evidence="4" id="KW-0862">Zinc</keyword>
<reference evidence="8" key="1">
    <citation type="journal article" date="2020" name="Stud. Mycol.">
        <title>101 Dothideomycetes genomes: a test case for predicting lifestyles and emergence of pathogens.</title>
        <authorList>
            <person name="Haridas S."/>
            <person name="Albert R."/>
            <person name="Binder M."/>
            <person name="Bloem J."/>
            <person name="Labutti K."/>
            <person name="Salamov A."/>
            <person name="Andreopoulos B."/>
            <person name="Baker S."/>
            <person name="Barry K."/>
            <person name="Bills G."/>
            <person name="Bluhm B."/>
            <person name="Cannon C."/>
            <person name="Castanera R."/>
            <person name="Culley D."/>
            <person name="Daum C."/>
            <person name="Ezra D."/>
            <person name="Gonzalez J."/>
            <person name="Henrissat B."/>
            <person name="Kuo A."/>
            <person name="Liang C."/>
            <person name="Lipzen A."/>
            <person name="Lutzoni F."/>
            <person name="Magnuson J."/>
            <person name="Mondo S."/>
            <person name="Nolan M."/>
            <person name="Ohm R."/>
            <person name="Pangilinan J."/>
            <person name="Park H.-J."/>
            <person name="Ramirez L."/>
            <person name="Alfaro M."/>
            <person name="Sun H."/>
            <person name="Tritt A."/>
            <person name="Yoshinaga Y."/>
            <person name="Zwiers L.-H."/>
            <person name="Turgeon B."/>
            <person name="Goodwin S."/>
            <person name="Spatafora J."/>
            <person name="Crous P."/>
            <person name="Grigoriev I."/>
        </authorList>
    </citation>
    <scope>NUCLEOTIDE SEQUENCE</scope>
    <source>
        <strain evidence="8">Tuck. ex Michener</strain>
    </source>
</reference>
<sequence>MNSDSKPPQGEIQPVELHNMDQGPSKPPNYVSAIQNDGAETKTPAPNATDAPQMRPPPQRVDYEVPFGPRPIPIHCPFCQQESTSTVHTVVGGVTLAWAAGCCFLLLLGCIPFCIDYCKNVEHSCGNCHRSVATWHRASGFTEIHPWGSQQEIPSQNQK</sequence>
<evidence type="ECO:0000256" key="6">
    <source>
        <dbReference type="SAM" id="MobiDB-lite"/>
    </source>
</evidence>
<feature type="region of interest" description="Disordered" evidence="6">
    <location>
        <begin position="1"/>
        <end position="64"/>
    </location>
</feature>
<evidence type="ECO:0000256" key="1">
    <source>
        <dbReference type="ARBA" id="ARBA00004170"/>
    </source>
</evidence>
<gene>
    <name evidence="8" type="ORF">EV356DRAFT_568466</name>
</gene>
<dbReference type="PANTHER" id="PTHR23292">
    <property type="entry name" value="LIPOPOLYSACCHARIDE-INDUCED TUMOR NECROSIS FACTOR-ALPHA FACTOR"/>
    <property type="match status" value="1"/>
</dbReference>
<comment type="subcellular location">
    <subcellularLocation>
        <location evidence="1">Membrane</location>
        <topology evidence="1">Peripheral membrane protein</topology>
    </subcellularLocation>
</comment>
<dbReference type="OrthoDB" id="5599753at2759"/>
<evidence type="ECO:0000256" key="4">
    <source>
        <dbReference type="ARBA" id="ARBA00022833"/>
    </source>
</evidence>
<dbReference type="Proteomes" id="UP000800092">
    <property type="component" value="Unassembled WGS sequence"/>
</dbReference>
<protein>
    <recommendedName>
        <fullName evidence="7">LITAF domain-containing protein</fullName>
    </recommendedName>
</protein>
<dbReference type="GO" id="GO:0016020">
    <property type="term" value="C:membrane"/>
    <property type="evidence" value="ECO:0007669"/>
    <property type="project" value="UniProtKB-SubCell"/>
</dbReference>